<feature type="compositionally biased region" description="Basic and acidic residues" evidence="1">
    <location>
        <begin position="41"/>
        <end position="53"/>
    </location>
</feature>
<feature type="compositionally biased region" description="Gly residues" evidence="1">
    <location>
        <begin position="72"/>
        <end position="84"/>
    </location>
</feature>
<dbReference type="EMBL" id="JAVIIS010000002">
    <property type="protein sequence ID" value="MDX8438354.1"/>
    <property type="molecule type" value="Genomic_DNA"/>
</dbReference>
<dbReference type="RefSeq" id="WP_320212190.1">
    <property type="nucleotide sequence ID" value="NZ_JAVIIS010000002.1"/>
</dbReference>
<evidence type="ECO:0000313" key="2">
    <source>
        <dbReference type="EMBL" id="MDX8438354.1"/>
    </source>
</evidence>
<reference evidence="2 3" key="1">
    <citation type="submission" date="2023-08" db="EMBL/GenBank/DDBJ databases">
        <title>Implementing the SeqCode for naming new Mesorhizobium species isolated from Vachellia karroo root nodules.</title>
        <authorList>
            <person name="Van Lill M."/>
        </authorList>
    </citation>
    <scope>NUCLEOTIDE SEQUENCE [LARGE SCALE GENOMIC DNA]</scope>
    <source>
        <strain evidence="2 3">VK3E</strain>
    </source>
</reference>
<proteinExistence type="predicted"/>
<gene>
    <name evidence="2" type="ORF">RFM51_02030</name>
</gene>
<evidence type="ECO:0000313" key="3">
    <source>
        <dbReference type="Proteomes" id="UP001272097"/>
    </source>
</evidence>
<protein>
    <submittedName>
        <fullName evidence="2">Uncharacterized protein</fullName>
    </submittedName>
</protein>
<comment type="caution">
    <text evidence="2">The sequence shown here is derived from an EMBL/GenBank/DDBJ whole genome shotgun (WGS) entry which is preliminary data.</text>
</comment>
<sequence>MSLAVAETLANNAPPAGAVAEAANSNAAAEADAALEAIWNKNERDHGAERDGGKFASPGAEKGTDTSKESPAGGGGEEQAGGGLTPDASSVPLPANWQGIKGGVAENVKQAWEKAPAELRKFVADREQELQQRLSDHGRQASAFKPLQEVFDRNARYFDQNTGKKIDGKVVTPAQAVEYLFNVQNAMEAAPVETVMDIIDRYGIRAKVAAHFGQTVQQGENELRQEIAGLKQMLASVHNSANIDDRISQRLQERDSITAANEELSRLSADKPLYSEIPEKRMVSFINDAWERLGATASKEAVFNLAYDMAVNADPDLRAKAAAAKAAAPKDTGKVDAAKRANSVNVTSTASGKARVLSEDEELAAVYDRNHKG</sequence>
<feature type="region of interest" description="Disordered" evidence="1">
    <location>
        <begin position="1"/>
        <end position="97"/>
    </location>
</feature>
<dbReference type="Proteomes" id="UP001272097">
    <property type="component" value="Unassembled WGS sequence"/>
</dbReference>
<evidence type="ECO:0000256" key="1">
    <source>
        <dbReference type="SAM" id="MobiDB-lite"/>
    </source>
</evidence>
<feature type="compositionally biased region" description="Low complexity" evidence="1">
    <location>
        <begin position="10"/>
        <end position="37"/>
    </location>
</feature>
<name>A0ABU4WU70_9HYPH</name>
<organism evidence="2 3">
    <name type="scientific">Mesorhizobium australafricanum</name>
    <dbReference type="NCBI Taxonomy" id="3072311"/>
    <lineage>
        <taxon>Bacteria</taxon>
        <taxon>Pseudomonadati</taxon>
        <taxon>Pseudomonadota</taxon>
        <taxon>Alphaproteobacteria</taxon>
        <taxon>Hyphomicrobiales</taxon>
        <taxon>Phyllobacteriaceae</taxon>
        <taxon>Mesorhizobium</taxon>
    </lineage>
</organism>
<accession>A0ABU4WU70</accession>
<keyword evidence="3" id="KW-1185">Reference proteome</keyword>